<evidence type="ECO:0000256" key="9">
    <source>
        <dbReference type="RuleBase" id="RU003357"/>
    </source>
</evidence>
<feature type="chain" id="PRO_5002131681" description="TonB-dependent receptor" evidence="10">
    <location>
        <begin position="21"/>
        <end position="1015"/>
    </location>
</feature>
<evidence type="ECO:0000256" key="10">
    <source>
        <dbReference type="SAM" id="SignalP"/>
    </source>
</evidence>
<dbReference type="AlphaFoldDB" id="A0A0C1FT30"/>
<evidence type="ECO:0000259" key="11">
    <source>
        <dbReference type="Pfam" id="PF00593"/>
    </source>
</evidence>
<dbReference type="Gene3D" id="2.40.170.20">
    <property type="entry name" value="TonB-dependent receptor, beta-barrel domain"/>
    <property type="match status" value="1"/>
</dbReference>
<dbReference type="InterPro" id="IPR023997">
    <property type="entry name" value="TonB-dep_OMP_SusC/RagA_CS"/>
</dbReference>
<sequence>MKKLLQSLVVLLLFASIAVAQDRTITGMVTSKEDGLPIPGVSVKIVGTNVGASTGADGKFSLRISSGAKRVEVSSLGFLTQTLNIGSGNVINVVLVPDTKLLGEVVVTALGIKREKRTLTYSTQEVTGGALVDAKENNLVNALAGKVAGVQITNSSGAAGGSSKIVIRGNTSLTGENGALFILDGVPIDNSEAGNPDGALSAGGTSNRAIDIDPNIIESVTVLKGAAASALYGAAAARGVVIITTKTGKGKPTVTLSSGVTFDHPILPEFQDVYAQGSNGVYVDGNNGKLSSSSWGPPIDGLMVNGQPVQKHDPRKEFFKTGFTTDNTVAVNGSSDNSTYLVSYSYLKTNGTVPSTDFGRHSLFTKFSNKITKDLTFTGQFNYINSVNDRLAEGNGLASPYWTVYAAPISWDPFPTTNPDGSQRVYRAARNNPYWLVDNTKFVSAVNRFLPVMTVNYNPLPWLTITERGGADIYNDNSNYHEAPGIVGGESADGKMYNREINYKQFNNDIIVEAKKNFNEDWFGSILIGNNILSNSQRVVFDKGVGLSVNDFYNINNASTQISSINNYTKRKVGYYAQLTTEYKRMISLSLTGRYDGTSVLSQDKNYYPYGSASAAFIFTEPLHLSDNAILNFGKIRLSYSYVGNDNVGPYALSTTYVHPVISNIEFPYQGQNGFLLTNTYGDPNLKNEGLKEFETGIELKMFKSRLSLEATYFDKKSVDLITTTPITPSSGFNAATINAASMYNKGVELILNGTPVKTKDITWNIGVNFSKINNKVTEIGQGLDNIQFAGFTNPGIFAYKDQPYGVIFGSRYKRNNDGKLLIDDKGYPIIDDQLGVIGNTTPKWNAGLTTSFSYKGLTLSAVFDMRYGGDVYNLDGHYLDFYGTTKKTEDRTATKVFDGIRESDGQVNTTVAKLDQGYYQNNESVVDETGVEDGTYYKLRQVTLAYTFNSSFLKKTPFKGITVSATGRNLWLYAPHYTGSDPEVSLYGTGNGASFTNFVTPTNRSYNFAIKVTF</sequence>
<organism evidence="13 14">
    <name type="scientific">Pedobacter kyungheensis</name>
    <dbReference type="NCBI Taxonomy" id="1069985"/>
    <lineage>
        <taxon>Bacteria</taxon>
        <taxon>Pseudomonadati</taxon>
        <taxon>Bacteroidota</taxon>
        <taxon>Sphingobacteriia</taxon>
        <taxon>Sphingobacteriales</taxon>
        <taxon>Sphingobacteriaceae</taxon>
        <taxon>Pedobacter</taxon>
    </lineage>
</organism>
<evidence type="ECO:0000259" key="12">
    <source>
        <dbReference type="Pfam" id="PF07715"/>
    </source>
</evidence>
<dbReference type="Proteomes" id="UP000031246">
    <property type="component" value="Unassembled WGS sequence"/>
</dbReference>
<dbReference type="InterPro" id="IPR023996">
    <property type="entry name" value="TonB-dep_OMP_SusC/RagA"/>
</dbReference>
<dbReference type="OrthoDB" id="9768177at2"/>
<dbReference type="InterPro" id="IPR008969">
    <property type="entry name" value="CarboxyPept-like_regulatory"/>
</dbReference>
<dbReference type="Pfam" id="PF13715">
    <property type="entry name" value="CarbopepD_reg_2"/>
    <property type="match status" value="1"/>
</dbReference>
<dbReference type="InterPro" id="IPR000531">
    <property type="entry name" value="Beta-barrel_TonB"/>
</dbReference>
<evidence type="ECO:0000256" key="3">
    <source>
        <dbReference type="ARBA" id="ARBA00022452"/>
    </source>
</evidence>
<dbReference type="EMBL" id="JSYN01000007">
    <property type="protein sequence ID" value="KIA94933.1"/>
    <property type="molecule type" value="Genomic_DNA"/>
</dbReference>
<keyword evidence="4 8" id="KW-0812">Transmembrane</keyword>
<evidence type="ECO:0000256" key="1">
    <source>
        <dbReference type="ARBA" id="ARBA00004571"/>
    </source>
</evidence>
<keyword evidence="6 8" id="KW-0472">Membrane</keyword>
<dbReference type="Pfam" id="PF00593">
    <property type="entry name" value="TonB_dep_Rec_b-barrel"/>
    <property type="match status" value="1"/>
</dbReference>
<evidence type="ECO:0000313" key="13">
    <source>
        <dbReference type="EMBL" id="KIA94933.1"/>
    </source>
</evidence>
<keyword evidence="2 8" id="KW-0813">Transport</keyword>
<evidence type="ECO:0000256" key="4">
    <source>
        <dbReference type="ARBA" id="ARBA00022692"/>
    </source>
</evidence>
<dbReference type="SUPFAM" id="SSF56935">
    <property type="entry name" value="Porins"/>
    <property type="match status" value="1"/>
</dbReference>
<dbReference type="InterPro" id="IPR037066">
    <property type="entry name" value="Plug_dom_sf"/>
</dbReference>
<dbReference type="Gene3D" id="2.60.40.1120">
    <property type="entry name" value="Carboxypeptidase-like, regulatory domain"/>
    <property type="match status" value="1"/>
</dbReference>
<reference evidence="13 14" key="1">
    <citation type="submission" date="2014-10" db="EMBL/GenBank/DDBJ databases">
        <title>Pedobacter Kyungheensis.</title>
        <authorList>
            <person name="Anderson B.M."/>
            <person name="Newman J.D."/>
        </authorList>
    </citation>
    <scope>NUCLEOTIDE SEQUENCE [LARGE SCALE GENOMIC DNA]</scope>
    <source>
        <strain evidence="13 14">KACC 16221</strain>
    </source>
</reference>
<comment type="similarity">
    <text evidence="8 9">Belongs to the TonB-dependent receptor family.</text>
</comment>
<dbReference type="InterPro" id="IPR036942">
    <property type="entry name" value="Beta-barrel_TonB_sf"/>
</dbReference>
<dbReference type="NCBIfam" id="TIGR04057">
    <property type="entry name" value="SusC_RagA_signa"/>
    <property type="match status" value="1"/>
</dbReference>
<evidence type="ECO:0000313" key="14">
    <source>
        <dbReference type="Proteomes" id="UP000031246"/>
    </source>
</evidence>
<comment type="caution">
    <text evidence="13">The sequence shown here is derived from an EMBL/GenBank/DDBJ whole genome shotgun (WGS) entry which is preliminary data.</text>
</comment>
<keyword evidence="7 8" id="KW-0998">Cell outer membrane</keyword>
<evidence type="ECO:0000256" key="6">
    <source>
        <dbReference type="ARBA" id="ARBA00023136"/>
    </source>
</evidence>
<feature type="domain" description="TonB-dependent receptor plug" evidence="12">
    <location>
        <begin position="116"/>
        <end position="240"/>
    </location>
</feature>
<dbReference type="InterPro" id="IPR012910">
    <property type="entry name" value="Plug_dom"/>
</dbReference>
<evidence type="ECO:0000256" key="7">
    <source>
        <dbReference type="ARBA" id="ARBA00023237"/>
    </source>
</evidence>
<evidence type="ECO:0000256" key="2">
    <source>
        <dbReference type="ARBA" id="ARBA00022448"/>
    </source>
</evidence>
<keyword evidence="3 8" id="KW-1134">Transmembrane beta strand</keyword>
<evidence type="ECO:0000256" key="8">
    <source>
        <dbReference type="PROSITE-ProRule" id="PRU01360"/>
    </source>
</evidence>
<keyword evidence="10" id="KW-0732">Signal</keyword>
<feature type="signal peptide" evidence="10">
    <location>
        <begin position="1"/>
        <end position="20"/>
    </location>
</feature>
<protein>
    <recommendedName>
        <fullName evidence="15">TonB-dependent receptor</fullName>
    </recommendedName>
</protein>
<name>A0A0C1FT30_9SPHI</name>
<proteinExistence type="inferred from homology"/>
<dbReference type="Pfam" id="PF07715">
    <property type="entry name" value="Plug"/>
    <property type="match status" value="1"/>
</dbReference>
<dbReference type="NCBIfam" id="TIGR04056">
    <property type="entry name" value="OMP_RagA_SusC"/>
    <property type="match status" value="1"/>
</dbReference>
<dbReference type="PROSITE" id="PS52016">
    <property type="entry name" value="TONB_DEPENDENT_REC_3"/>
    <property type="match status" value="1"/>
</dbReference>
<keyword evidence="14" id="KW-1185">Reference proteome</keyword>
<dbReference type="InterPro" id="IPR039426">
    <property type="entry name" value="TonB-dep_rcpt-like"/>
</dbReference>
<evidence type="ECO:0008006" key="15">
    <source>
        <dbReference type="Google" id="ProtNLM"/>
    </source>
</evidence>
<dbReference type="SUPFAM" id="SSF49464">
    <property type="entry name" value="Carboxypeptidase regulatory domain-like"/>
    <property type="match status" value="1"/>
</dbReference>
<accession>A0A0C1FT30</accession>
<keyword evidence="5 9" id="KW-0798">TonB box</keyword>
<feature type="domain" description="TonB-dependent receptor-like beta-barrel" evidence="11">
    <location>
        <begin position="409"/>
        <end position="971"/>
    </location>
</feature>
<dbReference type="Gene3D" id="2.170.130.10">
    <property type="entry name" value="TonB-dependent receptor, plug domain"/>
    <property type="match status" value="1"/>
</dbReference>
<evidence type="ECO:0000256" key="5">
    <source>
        <dbReference type="ARBA" id="ARBA00023077"/>
    </source>
</evidence>
<dbReference type="GO" id="GO:0009279">
    <property type="term" value="C:cell outer membrane"/>
    <property type="evidence" value="ECO:0007669"/>
    <property type="project" value="UniProtKB-SubCell"/>
</dbReference>
<comment type="subcellular location">
    <subcellularLocation>
        <location evidence="1 8">Cell outer membrane</location>
        <topology evidence="1 8">Multi-pass membrane protein</topology>
    </subcellularLocation>
</comment>
<gene>
    <name evidence="13" type="ORF">OC25_08355</name>
</gene>
<dbReference type="RefSeq" id="WP_039474220.1">
    <property type="nucleotide sequence ID" value="NZ_JSYN01000007.1"/>
</dbReference>